<dbReference type="Proteomes" id="UP000427281">
    <property type="component" value="Chromosome"/>
</dbReference>
<dbReference type="InterPro" id="IPR022385">
    <property type="entry name" value="Rhs_assc_core"/>
</dbReference>
<feature type="region of interest" description="Disordered" evidence="3">
    <location>
        <begin position="1125"/>
        <end position="1179"/>
    </location>
</feature>
<evidence type="ECO:0000256" key="2">
    <source>
        <dbReference type="SAM" id="Coils"/>
    </source>
</evidence>
<name>A0A6I6A6M3_9PLAN</name>
<dbReference type="KEGG" id="gim:F1728_04560"/>
<dbReference type="InterPro" id="IPR056823">
    <property type="entry name" value="TEN-like_YD-shell"/>
</dbReference>
<sequence>MNGDTASYDYDPAGNLATIHHPGGSKTHYEYDALGNPTKLTDSQGKQSVLGYDDAGRLIRRTDAKRQTTTFTYDRAGRLLQKKLHDGKVITWQYGTDGNLESVDDGEFPVHYAYDANGHLSQIEYPAIHQKLNYRYDRSGLLKEFTRSGGQTFKYEYDAHQRLTEIKLDEGKQIAFTYDTRNRPTSVTYPNGVQQSWKYNSENRPTRITHTDPAGKILSDLSYEYDAAGRLVQTIDTQKGKTRYGYDESGQLTREEPSQGPTIQYSYLPGGNRDKRITGSKQTEYEYDQGDNLLSAGQESFKTDANGNLIERKSPRGTTRYTYDSENRLVQVDLPDGKQVAFGYAPTGERIWREDSKGKTYFVTDGTNLIAELDGDLKSRSSYLHGPGIDRPLMMTHDQDQYFYLTDALQSVVRLTDTTGKVIGTNEMDAFGNLDQQVTKVPNPFAFTSREYDADLGIYYYRARHYDPQLGRFLSADPHPPSIESPASLNRFAYVLNAPTRYTDPLGLSEGLVPVDTAGPVSAASDFSTAQPVNLHPNEVPFSRVLPNTPASSPSLSSPPTASQSSSQLQPVRQTLAPRPPSLPRIPTAQATPRVPAASRLPGSRIAPRAPNVSGRPPIASNIYERYPTVPRVGEASGQYPTIRQPPPTWGQRISGAMTVLNPITIGTDFIACREEGHPLGTCLGDATIKAGTSLVIGVAVGVAAASAPAWVTAGLGAAAVVHGVHGAYTASTRLTNAIANRPARAADERLDNQRLVNTEHLSRVITALNRKLDDLTAHRQSGLTAYKTAEQEVEKARAAIQTVQQRFETIAQLNGQNQNASDACKRTGELSQVIHRDTDLAVDKSKQVEQLLDAADDRAANLKTDAQAKSTLADYNQAKSLVKEIADLVNRVQSNNDRLKKVIADANQVIESLKQIEQLANQAASQAQLFKDANNQASSQVNLAEKSFLQLQTQSAELRGQIMRLRNVFPPDYPEAMQKFVDLLRRLDAIVTVPDMDGLRARLNSVNSLAAQVAKLSTQVNNLNQAEGGLDAAGIGRCAAVEPENDKVVQAKAALAVAIARLARSAGLPDQIASATATMTNSPPKGKPADADLSGAAGAVTMIKPGGTSGSMDADLSKAAGSVTIVKPGDGEGSETKTPPAQPEGPVTMIKPKPKPVRPPKTKPPQPQPTRKVPPPEKSELKPFYAVYNVHAWANNTQKTGKIAFLVTGEVLRDFEKHKIAEPEKPYQYFRPGKYHQNVNVKTADGFTFNVPILLSYDRTSPTRPGGVNGADIGFGIDFPGFVGSMSNLKAPGAGWSYTDRAGSVIRTGSLIYDGPANWKGTTLNQLRNEAQRFLRGFLDR</sequence>
<protein>
    <recommendedName>
        <fullName evidence="4">Teneurin-like YD-shell domain-containing protein</fullName>
    </recommendedName>
</protein>
<feature type="domain" description="Teneurin-like YD-shell" evidence="4">
    <location>
        <begin position="129"/>
        <end position="208"/>
    </location>
</feature>
<dbReference type="PANTHER" id="PTHR32305:SF15">
    <property type="entry name" value="PROTEIN RHSA-RELATED"/>
    <property type="match status" value="1"/>
</dbReference>
<evidence type="ECO:0000313" key="5">
    <source>
        <dbReference type="EMBL" id="QGQ22007.1"/>
    </source>
</evidence>
<dbReference type="Gene3D" id="2.180.10.10">
    <property type="entry name" value="RHS repeat-associated core"/>
    <property type="match status" value="1"/>
</dbReference>
<dbReference type="NCBIfam" id="TIGR01643">
    <property type="entry name" value="YD_repeat_2x"/>
    <property type="match status" value="8"/>
</dbReference>
<evidence type="ECO:0000313" key="6">
    <source>
        <dbReference type="Proteomes" id="UP000427281"/>
    </source>
</evidence>
<feature type="domain" description="Teneurin-like YD-shell" evidence="4">
    <location>
        <begin position="221"/>
        <end position="477"/>
    </location>
</feature>
<feature type="domain" description="Teneurin-like YD-shell" evidence="4">
    <location>
        <begin position="5"/>
        <end position="121"/>
    </location>
</feature>
<gene>
    <name evidence="5" type="ORF">F1728_04560</name>
</gene>
<dbReference type="PANTHER" id="PTHR32305">
    <property type="match status" value="1"/>
</dbReference>
<keyword evidence="2" id="KW-0175">Coiled coil</keyword>
<accession>A0A6I6A6M3</accession>
<keyword evidence="6" id="KW-1185">Reference proteome</keyword>
<reference evidence="5 6" key="1">
    <citation type="submission" date="2019-09" db="EMBL/GenBank/DDBJ databases">
        <title>Gimesia benthica sp. nov., a novel bacterium isolated from deep-sea water of the Northwest Indian Ocean.</title>
        <authorList>
            <person name="Dai X."/>
        </authorList>
    </citation>
    <scope>NUCLEOTIDE SEQUENCE [LARGE SCALE GENOMIC DNA]</scope>
    <source>
        <strain evidence="5 6">E7</strain>
    </source>
</reference>
<dbReference type="Pfam" id="PF25023">
    <property type="entry name" value="TEN_YD-shell"/>
    <property type="match status" value="3"/>
</dbReference>
<keyword evidence="1" id="KW-0677">Repeat</keyword>
<feature type="coiled-coil region" evidence="2">
    <location>
        <begin position="890"/>
        <end position="937"/>
    </location>
</feature>
<dbReference type="InterPro" id="IPR006530">
    <property type="entry name" value="YD"/>
</dbReference>
<evidence type="ECO:0000256" key="3">
    <source>
        <dbReference type="SAM" id="MobiDB-lite"/>
    </source>
</evidence>
<proteinExistence type="predicted"/>
<feature type="compositionally biased region" description="Basic residues" evidence="3">
    <location>
        <begin position="1153"/>
        <end position="1162"/>
    </location>
</feature>
<feature type="compositionally biased region" description="Low complexity" evidence="3">
    <location>
        <begin position="549"/>
        <end position="571"/>
    </location>
</feature>
<feature type="region of interest" description="Disordered" evidence="3">
    <location>
        <begin position="532"/>
        <end position="618"/>
    </location>
</feature>
<evidence type="ECO:0000256" key="1">
    <source>
        <dbReference type="ARBA" id="ARBA00022737"/>
    </source>
</evidence>
<dbReference type="EMBL" id="CP043930">
    <property type="protein sequence ID" value="QGQ22007.1"/>
    <property type="molecule type" value="Genomic_DNA"/>
</dbReference>
<evidence type="ECO:0000259" key="4">
    <source>
        <dbReference type="Pfam" id="PF25023"/>
    </source>
</evidence>
<dbReference type="Gene3D" id="3.90.930.1">
    <property type="match status" value="1"/>
</dbReference>
<dbReference type="InterPro" id="IPR050708">
    <property type="entry name" value="T6SS_VgrG/RHS"/>
</dbReference>
<dbReference type="NCBIfam" id="TIGR03696">
    <property type="entry name" value="Rhs_assc_core"/>
    <property type="match status" value="1"/>
</dbReference>
<organism evidence="5 6">
    <name type="scientific">Gimesia benthica</name>
    <dbReference type="NCBI Taxonomy" id="2608982"/>
    <lineage>
        <taxon>Bacteria</taxon>
        <taxon>Pseudomonadati</taxon>
        <taxon>Planctomycetota</taxon>
        <taxon>Planctomycetia</taxon>
        <taxon>Planctomycetales</taxon>
        <taxon>Planctomycetaceae</taxon>
        <taxon>Gimesia</taxon>
    </lineage>
</organism>